<protein>
    <submittedName>
        <fullName evidence="2">10992_t:CDS:1</fullName>
    </submittedName>
</protein>
<evidence type="ECO:0000313" key="3">
    <source>
        <dbReference type="Proteomes" id="UP000789342"/>
    </source>
</evidence>
<dbReference type="EMBL" id="CAJVPV010002570">
    <property type="protein sequence ID" value="CAG8530019.1"/>
    <property type="molecule type" value="Genomic_DNA"/>
</dbReference>
<dbReference type="AlphaFoldDB" id="A0A9N9AGV2"/>
<keyword evidence="3" id="KW-1185">Reference proteome</keyword>
<proteinExistence type="predicted"/>
<reference evidence="2" key="1">
    <citation type="submission" date="2021-06" db="EMBL/GenBank/DDBJ databases">
        <authorList>
            <person name="Kallberg Y."/>
            <person name="Tangrot J."/>
            <person name="Rosling A."/>
        </authorList>
    </citation>
    <scope>NUCLEOTIDE SEQUENCE</scope>
    <source>
        <strain evidence="2">CL551</strain>
    </source>
</reference>
<feature type="compositionally biased region" description="Basic and acidic residues" evidence="1">
    <location>
        <begin position="321"/>
        <end position="340"/>
    </location>
</feature>
<gene>
    <name evidence="2" type="ORF">AMORRO_LOCUS4626</name>
</gene>
<dbReference type="Proteomes" id="UP000789342">
    <property type="component" value="Unassembled WGS sequence"/>
</dbReference>
<accession>A0A9N9AGV2</accession>
<feature type="compositionally biased region" description="Polar residues" evidence="1">
    <location>
        <begin position="277"/>
        <end position="291"/>
    </location>
</feature>
<name>A0A9N9AGV2_9GLOM</name>
<evidence type="ECO:0000256" key="1">
    <source>
        <dbReference type="SAM" id="MobiDB-lite"/>
    </source>
</evidence>
<feature type="region of interest" description="Disordered" evidence="1">
    <location>
        <begin position="230"/>
        <end position="262"/>
    </location>
</feature>
<organism evidence="2 3">
    <name type="scientific">Acaulospora morrowiae</name>
    <dbReference type="NCBI Taxonomy" id="94023"/>
    <lineage>
        <taxon>Eukaryota</taxon>
        <taxon>Fungi</taxon>
        <taxon>Fungi incertae sedis</taxon>
        <taxon>Mucoromycota</taxon>
        <taxon>Glomeromycotina</taxon>
        <taxon>Glomeromycetes</taxon>
        <taxon>Diversisporales</taxon>
        <taxon>Acaulosporaceae</taxon>
        <taxon>Acaulospora</taxon>
    </lineage>
</organism>
<comment type="caution">
    <text evidence="2">The sequence shown here is derived from an EMBL/GenBank/DDBJ whole genome shotgun (WGS) entry which is preliminary data.</text>
</comment>
<feature type="compositionally biased region" description="Low complexity" evidence="1">
    <location>
        <begin position="244"/>
        <end position="258"/>
    </location>
</feature>
<dbReference type="OrthoDB" id="10508914at2759"/>
<evidence type="ECO:0000313" key="2">
    <source>
        <dbReference type="EMBL" id="CAG8530019.1"/>
    </source>
</evidence>
<feature type="region of interest" description="Disordered" evidence="1">
    <location>
        <begin position="277"/>
        <end position="340"/>
    </location>
</feature>
<feature type="compositionally biased region" description="Polar residues" evidence="1">
    <location>
        <begin position="230"/>
        <end position="243"/>
    </location>
</feature>
<feature type="compositionally biased region" description="Basic and acidic residues" evidence="1">
    <location>
        <begin position="294"/>
        <end position="305"/>
    </location>
</feature>
<sequence>MANVNKSNDEFLFNLMLRKFPNDLNDELTVEPPQGKLNVYTSLDFAQERKTKYTKFHEYQMSELLRLETEERKKHRLEFSKFVRGKYGDLIRDGKFSTQSVELYSSVVNVLKKDKNELTSSNAEGSSNSSMEEGEIGDERAELMVEGSSILYDDLYKKFQEEHEKMKEIYQARRQCLIKIQENIMNNIQKLIKDPSGSTYDKQNTGSRFDITRSVQQQDLLAIKEMVPSIPSSSSANNMNNCEPTYHSTTPTSSPPKSYQSLPANLWKSQSYPPFEKSNTFNSKKTPSTFDSLGPERHGSDRKIVDYNGDLSGNSVYGPDTHGESRIGKNYYSRDTDRYSDSRMEKTYNDERPHNYPYGDERFIDRDYEEYIPSRSYRDNSEIIESRRPSLPHDARRLGNNVGYRHHHYPRGVTNFRPFRYVSRRNIRGRPFKKFRARGIQYNAQRGRYPESMHPDVPET</sequence>